<feature type="site" description="Important for catalytic activity, responsible for pKa modulation of the active site Glu and correct orientation of both the proton donor and substrate" evidence="5">
    <location>
        <position position="135"/>
    </location>
</feature>
<organism evidence="8 9">
    <name type="scientific">Asticcacaulis benevestitus DSM 16100 = ATCC BAA-896</name>
    <dbReference type="NCBI Taxonomy" id="1121022"/>
    <lineage>
        <taxon>Bacteria</taxon>
        <taxon>Pseudomonadati</taxon>
        <taxon>Pseudomonadota</taxon>
        <taxon>Alphaproteobacteria</taxon>
        <taxon>Caulobacterales</taxon>
        <taxon>Caulobacteraceae</taxon>
        <taxon>Asticcacaulis</taxon>
    </lineage>
</organism>
<dbReference type="eggNOG" id="COG3507">
    <property type="taxonomic scope" value="Bacteria"/>
</dbReference>
<evidence type="ECO:0000256" key="3">
    <source>
        <dbReference type="ARBA" id="ARBA00023295"/>
    </source>
</evidence>
<evidence type="ECO:0000256" key="2">
    <source>
        <dbReference type="ARBA" id="ARBA00022801"/>
    </source>
</evidence>
<dbReference type="Proteomes" id="UP000017837">
    <property type="component" value="Unassembled WGS sequence"/>
</dbReference>
<dbReference type="Pfam" id="PF17851">
    <property type="entry name" value="GH43_C2"/>
    <property type="match status" value="1"/>
</dbReference>
<dbReference type="RefSeq" id="WP_018081578.1">
    <property type="nucleotide sequence ID" value="NZ_AQWM01000006.1"/>
</dbReference>
<comment type="caution">
    <text evidence="8">The sequence shown here is derived from an EMBL/GenBank/DDBJ whole genome shotgun (WGS) entry which is preliminary data.</text>
</comment>
<name>V4PR42_9CAUL</name>
<dbReference type="InterPro" id="IPR023296">
    <property type="entry name" value="Glyco_hydro_beta-prop_sf"/>
</dbReference>
<dbReference type="PANTHER" id="PTHR42812">
    <property type="entry name" value="BETA-XYLOSIDASE"/>
    <property type="match status" value="1"/>
</dbReference>
<dbReference type="InterPro" id="IPR006710">
    <property type="entry name" value="Glyco_hydro_43"/>
</dbReference>
<feature type="active site" description="Proton acceptor" evidence="4">
    <location>
        <position position="13"/>
    </location>
</feature>
<dbReference type="OrthoDB" id="9801455at2"/>
<keyword evidence="9" id="KW-1185">Reference proteome</keyword>
<dbReference type="Pfam" id="PF04616">
    <property type="entry name" value="Glyco_hydro_43"/>
    <property type="match status" value="1"/>
</dbReference>
<evidence type="ECO:0000259" key="7">
    <source>
        <dbReference type="Pfam" id="PF17851"/>
    </source>
</evidence>
<protein>
    <recommendedName>
        <fullName evidence="7">Beta-xylosidase C-terminal Concanavalin A-like domain-containing protein</fullName>
    </recommendedName>
</protein>
<dbReference type="AlphaFoldDB" id="V4PR42"/>
<dbReference type="SUPFAM" id="SSF49899">
    <property type="entry name" value="Concanavalin A-like lectins/glucanases"/>
    <property type="match status" value="1"/>
</dbReference>
<evidence type="ECO:0000313" key="9">
    <source>
        <dbReference type="Proteomes" id="UP000017837"/>
    </source>
</evidence>
<evidence type="ECO:0000256" key="4">
    <source>
        <dbReference type="PIRSR" id="PIRSR606710-1"/>
    </source>
</evidence>
<feature type="active site" description="Proton donor" evidence="4">
    <location>
        <position position="194"/>
    </location>
</feature>
<accession>V4PR42</accession>
<keyword evidence="3 6" id="KW-0326">Glycosidase</keyword>
<dbReference type="InterPro" id="IPR051795">
    <property type="entry name" value="Glycosyl_Hydrlase_43"/>
</dbReference>
<dbReference type="SUPFAM" id="SSF75005">
    <property type="entry name" value="Arabinanase/levansucrase/invertase"/>
    <property type="match status" value="1"/>
</dbReference>
<sequence length="537" mass="59992">MIRNPVLKGFNPDPSIVRVGEDYFIATSTFEWFPGIQIHHSRDLAHWRLVNRPLQRPSQLDLQGVPDGCGIWAPCLTYTNGLFHLVYSVVLRYGRTTVSGANGLALRDFQNFLITASSVEGPWSDPVLLNSSGFDPSLFHDDDGQSYLLNMLWDHRPDRQHFGGIVLQPYSRAEKKLTGERRIVYAGTELGFTEGPHLLRHDGWYYLIVAEGGTGWGHAVTMARSRQIYGPYETCPHGPVLTSRGRPEGGLQRAGHGDLVQARDGSWVIAYLCGRPLPGRRHCVMGRETALQPMRWRADGWLETCDGKGTPELVAQSPEAASVSPESDSVTQDFEAADLPAEFQWLRSPYPGRLFSLTERPGFLRLYGRESLGSYFEQALVARRVQDFCFDAATVLEYEPRNFQQSAGLVVYYNAAKYHYCCVTYDEGVGRHVRLMSCVPEAEVMPAEPVLYPLAPGPVEIVARVDNERLRFGFRQAGNDAWTWFGQALDMSQLSDEAGPQDLPNFTGTFVGMACQDMSGEGLAADFDGFSYQEQDL</sequence>
<dbReference type="InterPro" id="IPR013320">
    <property type="entry name" value="ConA-like_dom_sf"/>
</dbReference>
<dbReference type="GO" id="GO:0005975">
    <property type="term" value="P:carbohydrate metabolic process"/>
    <property type="evidence" value="ECO:0007669"/>
    <property type="project" value="InterPro"/>
</dbReference>
<feature type="domain" description="Beta-xylosidase C-terminal Concanavalin A-like" evidence="7">
    <location>
        <begin position="332"/>
        <end position="533"/>
    </location>
</feature>
<evidence type="ECO:0000313" key="8">
    <source>
        <dbReference type="EMBL" id="ESQ89789.1"/>
    </source>
</evidence>
<comment type="similarity">
    <text evidence="1 6">Belongs to the glycosyl hydrolase 43 family.</text>
</comment>
<evidence type="ECO:0000256" key="5">
    <source>
        <dbReference type="PIRSR" id="PIRSR606710-2"/>
    </source>
</evidence>
<gene>
    <name evidence="8" type="ORF">ABENE_13685</name>
</gene>
<dbReference type="GO" id="GO:0004553">
    <property type="term" value="F:hydrolase activity, hydrolyzing O-glycosyl compounds"/>
    <property type="evidence" value="ECO:0007669"/>
    <property type="project" value="InterPro"/>
</dbReference>
<dbReference type="Gene3D" id="2.115.10.20">
    <property type="entry name" value="Glycosyl hydrolase domain, family 43"/>
    <property type="match status" value="1"/>
</dbReference>
<dbReference type="EMBL" id="AWGB01000028">
    <property type="protein sequence ID" value="ESQ89789.1"/>
    <property type="molecule type" value="Genomic_DNA"/>
</dbReference>
<dbReference type="CDD" id="cd09000">
    <property type="entry name" value="GH43_SXA-like"/>
    <property type="match status" value="1"/>
</dbReference>
<dbReference type="Gene3D" id="2.60.120.200">
    <property type="match status" value="1"/>
</dbReference>
<dbReference type="PANTHER" id="PTHR42812:SF12">
    <property type="entry name" value="BETA-XYLOSIDASE-RELATED"/>
    <property type="match status" value="1"/>
</dbReference>
<reference evidence="8 9" key="1">
    <citation type="journal article" date="2014" name="Nature">
        <title>Sequential evolution of bacterial morphology by co-option of a developmental regulator.</title>
        <authorList>
            <person name="Jiang C."/>
            <person name="Brown P.J."/>
            <person name="Ducret A."/>
            <person name="Brun Y.V."/>
        </authorList>
    </citation>
    <scope>NUCLEOTIDE SEQUENCE [LARGE SCALE GENOMIC DNA]</scope>
    <source>
        <strain evidence="8 9">DSM 16100</strain>
    </source>
</reference>
<evidence type="ECO:0000256" key="6">
    <source>
        <dbReference type="RuleBase" id="RU361187"/>
    </source>
</evidence>
<evidence type="ECO:0000256" key="1">
    <source>
        <dbReference type="ARBA" id="ARBA00009865"/>
    </source>
</evidence>
<dbReference type="STRING" id="1121022.GCA_000376105_01911"/>
<dbReference type="PATRIC" id="fig|1121022.4.peg.2783"/>
<proteinExistence type="inferred from homology"/>
<dbReference type="InterPro" id="IPR041542">
    <property type="entry name" value="GH43_C2"/>
</dbReference>
<keyword evidence="2 6" id="KW-0378">Hydrolase</keyword>